<protein>
    <submittedName>
        <fullName evidence="1">Uncharacterized protein</fullName>
    </submittedName>
</protein>
<sequence length="62" mass="6863">MAADKMAAHNLRIITSRFSAIKKAPFLAPVYGLPRFYVSTSKSIIKALINMHSFEIQLSPIG</sequence>
<comment type="caution">
    <text evidence="1">The sequence shown here is derived from an EMBL/GenBank/DDBJ whole genome shotgun (WGS) entry which is preliminary data.</text>
</comment>
<dbReference type="AlphaFoldDB" id="A0A6L6I8E7"/>
<dbReference type="Proteomes" id="UP000486847">
    <property type="component" value="Unassembled WGS sequence"/>
</dbReference>
<reference evidence="1 2" key="1">
    <citation type="submission" date="2019-10" db="EMBL/GenBank/DDBJ databases">
        <title>Comparative genomic analysis of antimicrobial resistant Escherichia coli of diverse origin.</title>
        <authorList>
            <person name="Ghatak S."/>
            <person name="Milton A.P."/>
            <person name="Rhetso K."/>
            <person name="Purkait D."/>
            <person name="Das S."/>
            <person name="Puro K.-U."/>
            <person name="Shakuntala I."/>
            <person name="Sen A."/>
            <person name="Sanjukta R."/>
            <person name="Priya G.B."/>
            <person name="Mawlong M."/>
            <person name="Lyngdoh V."/>
            <person name="Rynghang J."/>
            <person name="Mawphlang B.L."/>
        </authorList>
    </citation>
    <scope>NUCLEOTIDE SEQUENCE [LARGE SCALE GENOMIC DNA]</scope>
    <source>
        <strain evidence="1 2">SE161</strain>
    </source>
</reference>
<name>A0A6L6I8E7_ECOLX</name>
<gene>
    <name evidence="1" type="ORF">F9B07_29235</name>
</gene>
<dbReference type="EMBL" id="WCEW01000195">
    <property type="protein sequence ID" value="MTE92727.1"/>
    <property type="molecule type" value="Genomic_DNA"/>
</dbReference>
<accession>A0A6L6I8E7</accession>
<proteinExistence type="predicted"/>
<evidence type="ECO:0000313" key="1">
    <source>
        <dbReference type="EMBL" id="MTE92727.1"/>
    </source>
</evidence>
<evidence type="ECO:0000313" key="2">
    <source>
        <dbReference type="Proteomes" id="UP000486847"/>
    </source>
</evidence>
<organism evidence="1 2">
    <name type="scientific">Escherichia coli</name>
    <dbReference type="NCBI Taxonomy" id="562"/>
    <lineage>
        <taxon>Bacteria</taxon>
        <taxon>Pseudomonadati</taxon>
        <taxon>Pseudomonadota</taxon>
        <taxon>Gammaproteobacteria</taxon>
        <taxon>Enterobacterales</taxon>
        <taxon>Enterobacteriaceae</taxon>
        <taxon>Escherichia</taxon>
    </lineage>
</organism>